<dbReference type="PROSITE" id="PS50835">
    <property type="entry name" value="IG_LIKE"/>
    <property type="match status" value="2"/>
</dbReference>
<gene>
    <name evidence="11" type="primary">LOC115015007</name>
</gene>
<evidence type="ECO:0000256" key="4">
    <source>
        <dbReference type="ARBA" id="ARBA00022859"/>
    </source>
</evidence>
<name>A0A6J2QJD5_COTGO</name>
<evidence type="ECO:0000256" key="7">
    <source>
        <dbReference type="ARBA" id="ARBA00023180"/>
    </source>
</evidence>
<dbReference type="CDD" id="cd00099">
    <property type="entry name" value="IgV"/>
    <property type="match status" value="2"/>
</dbReference>
<dbReference type="GeneID" id="115015007"/>
<evidence type="ECO:0000256" key="5">
    <source>
        <dbReference type="ARBA" id="ARBA00023136"/>
    </source>
</evidence>
<keyword evidence="7" id="KW-0325">Glycoprotein</keyword>
<dbReference type="PANTHER" id="PTHR19433">
    <property type="entry name" value="T-CELL RECEPTOR ALPHA CHAIN V REGION-RELATED"/>
    <property type="match status" value="1"/>
</dbReference>
<dbReference type="Proteomes" id="UP000504630">
    <property type="component" value="Chromosome 10"/>
</dbReference>
<accession>A0A6J2QJD5</accession>
<keyword evidence="6" id="KW-1015">Disulfide bond</keyword>
<dbReference type="KEGG" id="cgob:115015007"/>
<dbReference type="InterPro" id="IPR052051">
    <property type="entry name" value="TCR_complex_component"/>
</dbReference>
<feature type="transmembrane region" description="Helical" evidence="8">
    <location>
        <begin position="278"/>
        <end position="297"/>
    </location>
</feature>
<dbReference type="InterPro" id="IPR007110">
    <property type="entry name" value="Ig-like_dom"/>
</dbReference>
<keyword evidence="4" id="KW-0391">Immunity</keyword>
<feature type="domain" description="Ig-like" evidence="9">
    <location>
        <begin position="150"/>
        <end position="268"/>
    </location>
</feature>
<dbReference type="InterPro" id="IPR013106">
    <property type="entry name" value="Ig_V-set"/>
</dbReference>
<dbReference type="GO" id="GO:0002376">
    <property type="term" value="P:immune system process"/>
    <property type="evidence" value="ECO:0007669"/>
    <property type="project" value="UniProtKB-KW"/>
</dbReference>
<dbReference type="PANTHER" id="PTHR19433:SF133">
    <property type="entry name" value="IMMUNE-TYPE RECEPTOR 5 PRECURSOR-RELATED"/>
    <property type="match status" value="1"/>
</dbReference>
<evidence type="ECO:0000259" key="9">
    <source>
        <dbReference type="PROSITE" id="PS50835"/>
    </source>
</evidence>
<dbReference type="SUPFAM" id="SSF48726">
    <property type="entry name" value="Immunoglobulin"/>
    <property type="match status" value="2"/>
</dbReference>
<keyword evidence="8" id="KW-1133">Transmembrane helix</keyword>
<evidence type="ECO:0000256" key="8">
    <source>
        <dbReference type="SAM" id="Phobius"/>
    </source>
</evidence>
<organism evidence="10 11">
    <name type="scientific">Cottoperca gobio</name>
    <name type="common">Frogmouth</name>
    <name type="synonym">Aphritis gobio</name>
    <dbReference type="NCBI Taxonomy" id="56716"/>
    <lineage>
        <taxon>Eukaryota</taxon>
        <taxon>Metazoa</taxon>
        <taxon>Chordata</taxon>
        <taxon>Craniata</taxon>
        <taxon>Vertebrata</taxon>
        <taxon>Euteleostomi</taxon>
        <taxon>Actinopterygii</taxon>
        <taxon>Neopterygii</taxon>
        <taxon>Teleostei</taxon>
        <taxon>Neoteleostei</taxon>
        <taxon>Acanthomorphata</taxon>
        <taxon>Eupercaria</taxon>
        <taxon>Perciformes</taxon>
        <taxon>Notothenioidei</taxon>
        <taxon>Bovichtidae</taxon>
        <taxon>Cottoperca</taxon>
    </lineage>
</organism>
<dbReference type="Pfam" id="PF07686">
    <property type="entry name" value="V-set"/>
    <property type="match status" value="2"/>
</dbReference>
<keyword evidence="10" id="KW-1185">Reference proteome</keyword>
<dbReference type="SMART" id="SM00409">
    <property type="entry name" value="IG"/>
    <property type="match status" value="2"/>
</dbReference>
<dbReference type="GO" id="GO:0005886">
    <property type="term" value="C:plasma membrane"/>
    <property type="evidence" value="ECO:0007669"/>
    <property type="project" value="UniProtKB-SubCell"/>
</dbReference>
<dbReference type="RefSeq" id="XP_029298034.1">
    <property type="nucleotide sequence ID" value="XM_029442174.1"/>
</dbReference>
<dbReference type="InterPro" id="IPR036179">
    <property type="entry name" value="Ig-like_dom_sf"/>
</dbReference>
<dbReference type="OrthoDB" id="6370831at2759"/>
<reference evidence="11" key="1">
    <citation type="submission" date="2025-08" db="UniProtKB">
        <authorList>
            <consortium name="RefSeq"/>
        </authorList>
    </citation>
    <scope>IDENTIFICATION</scope>
</reference>
<evidence type="ECO:0000256" key="6">
    <source>
        <dbReference type="ARBA" id="ARBA00023157"/>
    </source>
</evidence>
<keyword evidence="8" id="KW-0812">Transmembrane</keyword>
<feature type="domain" description="Ig-like" evidence="9">
    <location>
        <begin position="42"/>
        <end position="127"/>
    </location>
</feature>
<dbReference type="SMART" id="SM00406">
    <property type="entry name" value="IGv"/>
    <property type="match status" value="2"/>
</dbReference>
<dbReference type="AlphaFoldDB" id="A0A6J2QJD5"/>
<dbReference type="InParanoid" id="A0A6J2QJD5"/>
<evidence type="ECO:0000313" key="10">
    <source>
        <dbReference type="Proteomes" id="UP000504630"/>
    </source>
</evidence>
<sequence length="379" mass="42669">MSHNMNKVHVHIVKRYKWINKKMMIIFYLLLMLRAGRCAHDPIFDTKTVGVGDDVTLTCPRQKTLQTEHFFWIRLVSGNFPETFKGTHQFEYNVVHMTPRTATKQGPETFLLQINKTELSDTGVYYCLKVELLDMTFLKGTFLRIKGPEPDITAIIQDLPSDPVRPGDSVTLQCSVLSDSETKMCEGQHSVFWFRSGSDESHPKVIYAHGNSGDGCEKSPEAHAPQKCIYNFSKNVSSSDAGTYYCAVATCGEIFFGDGTELEIEAVNMWDLEKANTVLFLLCAALAISLIVNMYTIKKKTCDCCNADVAPQTNAAPASGDQQSQQMLLSRVIYSELTTWTFLLEHQTSTRGKLARAERRNEEAAERETIYTDVRALVK</sequence>
<dbReference type="Gene3D" id="2.60.40.10">
    <property type="entry name" value="Immunoglobulins"/>
    <property type="match status" value="2"/>
</dbReference>
<evidence type="ECO:0000313" key="11">
    <source>
        <dbReference type="RefSeq" id="XP_029298034.1"/>
    </source>
</evidence>
<dbReference type="GO" id="GO:0009617">
    <property type="term" value="P:response to bacterium"/>
    <property type="evidence" value="ECO:0007669"/>
    <property type="project" value="TreeGrafter"/>
</dbReference>
<evidence type="ECO:0000256" key="3">
    <source>
        <dbReference type="ARBA" id="ARBA00022729"/>
    </source>
</evidence>
<evidence type="ECO:0000256" key="2">
    <source>
        <dbReference type="ARBA" id="ARBA00022475"/>
    </source>
</evidence>
<dbReference type="InterPro" id="IPR013783">
    <property type="entry name" value="Ig-like_fold"/>
</dbReference>
<proteinExistence type="predicted"/>
<dbReference type="InterPro" id="IPR003599">
    <property type="entry name" value="Ig_sub"/>
</dbReference>
<protein>
    <submittedName>
        <fullName evidence="11">Signal-regulatory protein beta-2-like</fullName>
    </submittedName>
</protein>
<keyword evidence="3" id="KW-0732">Signal</keyword>
<comment type="subcellular location">
    <subcellularLocation>
        <location evidence="1">Cell membrane</location>
    </subcellularLocation>
</comment>
<keyword evidence="2" id="KW-1003">Cell membrane</keyword>
<evidence type="ECO:0000256" key="1">
    <source>
        <dbReference type="ARBA" id="ARBA00004236"/>
    </source>
</evidence>
<keyword evidence="5 8" id="KW-0472">Membrane</keyword>